<reference evidence="2 3" key="1">
    <citation type="submission" date="2019-02" db="EMBL/GenBank/DDBJ databases">
        <title>Deep-cultivation of Planctomycetes and their phenomic and genomic characterization uncovers novel biology.</title>
        <authorList>
            <person name="Wiegand S."/>
            <person name="Jogler M."/>
            <person name="Boedeker C."/>
            <person name="Pinto D."/>
            <person name="Vollmers J."/>
            <person name="Rivas-Marin E."/>
            <person name="Kohn T."/>
            <person name="Peeters S.H."/>
            <person name="Heuer A."/>
            <person name="Rast P."/>
            <person name="Oberbeckmann S."/>
            <person name="Bunk B."/>
            <person name="Jeske O."/>
            <person name="Meyerdierks A."/>
            <person name="Storesund J.E."/>
            <person name="Kallscheuer N."/>
            <person name="Luecker S."/>
            <person name="Lage O.M."/>
            <person name="Pohl T."/>
            <person name="Merkel B.J."/>
            <person name="Hornburger P."/>
            <person name="Mueller R.-W."/>
            <person name="Bruemmer F."/>
            <person name="Labrenz M."/>
            <person name="Spormann A.M."/>
            <person name="Op den Camp H."/>
            <person name="Overmann J."/>
            <person name="Amann R."/>
            <person name="Jetten M.S.M."/>
            <person name="Mascher T."/>
            <person name="Medema M.H."/>
            <person name="Devos D.P."/>
            <person name="Kaster A.-K."/>
            <person name="Ovreas L."/>
            <person name="Rohde M."/>
            <person name="Galperin M.Y."/>
            <person name="Jogler C."/>
        </authorList>
    </citation>
    <scope>NUCLEOTIDE SEQUENCE [LARGE SCALE GENOMIC DNA]</scope>
    <source>
        <strain evidence="2 3">Spb1</strain>
    </source>
</reference>
<dbReference type="EMBL" id="CP036299">
    <property type="protein sequence ID" value="QDV28574.1"/>
    <property type="molecule type" value="Genomic_DNA"/>
</dbReference>
<dbReference type="Pfam" id="PF07238">
    <property type="entry name" value="PilZ"/>
    <property type="match status" value="1"/>
</dbReference>
<dbReference type="AlphaFoldDB" id="A0A518GJ13"/>
<gene>
    <name evidence="2" type="ORF">Spb1_04370</name>
</gene>
<feature type="domain" description="PilZ" evidence="1">
    <location>
        <begin position="31"/>
        <end position="139"/>
    </location>
</feature>
<dbReference type="Gene3D" id="2.40.10.220">
    <property type="entry name" value="predicted glycosyltransferase like domains"/>
    <property type="match status" value="1"/>
</dbReference>
<organism evidence="2 3">
    <name type="scientific">Planctopirus ephydatiae</name>
    <dbReference type="NCBI Taxonomy" id="2528019"/>
    <lineage>
        <taxon>Bacteria</taxon>
        <taxon>Pseudomonadati</taxon>
        <taxon>Planctomycetota</taxon>
        <taxon>Planctomycetia</taxon>
        <taxon>Planctomycetales</taxon>
        <taxon>Planctomycetaceae</taxon>
        <taxon>Planctopirus</taxon>
    </lineage>
</organism>
<keyword evidence="3" id="KW-1185">Reference proteome</keyword>
<dbReference type="GO" id="GO:0035438">
    <property type="term" value="F:cyclic-di-GMP binding"/>
    <property type="evidence" value="ECO:0007669"/>
    <property type="project" value="InterPro"/>
</dbReference>
<proteinExistence type="predicted"/>
<dbReference type="RefSeq" id="WP_145295066.1">
    <property type="nucleotide sequence ID" value="NZ_CP036299.1"/>
</dbReference>
<dbReference type="Proteomes" id="UP000315349">
    <property type="component" value="Chromosome"/>
</dbReference>
<protein>
    <submittedName>
        <fullName evidence="2">PilZ domain protein</fullName>
    </submittedName>
</protein>
<dbReference type="KEGG" id="peh:Spb1_04370"/>
<dbReference type="InterPro" id="IPR009875">
    <property type="entry name" value="PilZ_domain"/>
</dbReference>
<sequence length="159" mass="17833">MDRRRETERRARYRTASCGSLLSAGRRLGDRRRSLRKLIHAALRILKLSGAVPGPVPGKIVDCSHEGVRLELPFTDEQLPVRVSEQLLIELRDEDLPPVSVFVEVIWVQPLGGKLLAGCQFQSALVLKQLAVLQRLCEQMPPSQVSRIKGLAELFHHSV</sequence>
<evidence type="ECO:0000259" key="1">
    <source>
        <dbReference type="Pfam" id="PF07238"/>
    </source>
</evidence>
<evidence type="ECO:0000313" key="2">
    <source>
        <dbReference type="EMBL" id="QDV28574.1"/>
    </source>
</evidence>
<dbReference type="OrthoDB" id="214720at2"/>
<name>A0A518GJ13_9PLAN</name>
<accession>A0A518GJ13</accession>
<evidence type="ECO:0000313" key="3">
    <source>
        <dbReference type="Proteomes" id="UP000315349"/>
    </source>
</evidence>